<accession>A0A3P7MGA7</accession>
<evidence type="ECO:0000313" key="3">
    <source>
        <dbReference type="Proteomes" id="UP000271889"/>
    </source>
</evidence>
<evidence type="ECO:0000256" key="1">
    <source>
        <dbReference type="SAM" id="MobiDB-lite"/>
    </source>
</evidence>
<reference evidence="2 3" key="1">
    <citation type="submission" date="2018-11" db="EMBL/GenBank/DDBJ databases">
        <authorList>
            <consortium name="Pathogen Informatics"/>
        </authorList>
    </citation>
    <scope>NUCLEOTIDE SEQUENCE [LARGE SCALE GENOMIC DNA]</scope>
</reference>
<protein>
    <submittedName>
        <fullName evidence="2">Uncharacterized protein</fullName>
    </submittedName>
</protein>
<keyword evidence="3" id="KW-1185">Reference proteome</keyword>
<name>A0A3P7MGA7_CYLGO</name>
<dbReference type="AlphaFoldDB" id="A0A3P7MGA7"/>
<organism evidence="2 3">
    <name type="scientific">Cylicostephanus goldi</name>
    <name type="common">Nematode worm</name>
    <dbReference type="NCBI Taxonomy" id="71465"/>
    <lineage>
        <taxon>Eukaryota</taxon>
        <taxon>Metazoa</taxon>
        <taxon>Ecdysozoa</taxon>
        <taxon>Nematoda</taxon>
        <taxon>Chromadorea</taxon>
        <taxon>Rhabditida</taxon>
        <taxon>Rhabditina</taxon>
        <taxon>Rhabditomorpha</taxon>
        <taxon>Strongyloidea</taxon>
        <taxon>Strongylidae</taxon>
        <taxon>Cylicostephanus</taxon>
    </lineage>
</organism>
<feature type="region of interest" description="Disordered" evidence="1">
    <location>
        <begin position="56"/>
        <end position="86"/>
    </location>
</feature>
<sequence>MLNELNEVGKKIGLRIIGRRLSSWRRPFAKMRKWNWKALRLRKRIPTCTWTFDEDGERLVGTEEQDRRRTEEQTEEEGQPGPPSGL</sequence>
<dbReference type="EMBL" id="UYRV01105705">
    <property type="protein sequence ID" value="VDN21508.1"/>
    <property type="molecule type" value="Genomic_DNA"/>
</dbReference>
<dbReference type="Proteomes" id="UP000271889">
    <property type="component" value="Unassembled WGS sequence"/>
</dbReference>
<evidence type="ECO:0000313" key="2">
    <source>
        <dbReference type="EMBL" id="VDN21508.1"/>
    </source>
</evidence>
<gene>
    <name evidence="2" type="ORF">CGOC_LOCUS9058</name>
</gene>
<proteinExistence type="predicted"/>
<feature type="compositionally biased region" description="Basic and acidic residues" evidence="1">
    <location>
        <begin position="57"/>
        <end position="72"/>
    </location>
</feature>